<reference evidence="1 2" key="1">
    <citation type="journal article" date="2013" name="Nat. Commun.">
        <title>The evolution and pathogenic mechanisms of the rice sheath blight pathogen.</title>
        <authorList>
            <person name="Zheng A."/>
            <person name="Lin R."/>
            <person name="Xu L."/>
            <person name="Qin P."/>
            <person name="Tang C."/>
            <person name="Ai P."/>
            <person name="Zhang D."/>
            <person name="Liu Y."/>
            <person name="Sun Z."/>
            <person name="Feng H."/>
            <person name="Wang Y."/>
            <person name="Chen Y."/>
            <person name="Liang X."/>
            <person name="Fu R."/>
            <person name="Li Q."/>
            <person name="Zhang J."/>
            <person name="Yu X."/>
            <person name="Xie Z."/>
            <person name="Ding L."/>
            <person name="Guan P."/>
            <person name="Tang J."/>
            <person name="Liang Y."/>
            <person name="Wang S."/>
            <person name="Deng Q."/>
            <person name="Li S."/>
            <person name="Zhu J."/>
            <person name="Wang L."/>
            <person name="Liu H."/>
            <person name="Li P."/>
        </authorList>
    </citation>
    <scope>NUCLEOTIDE SEQUENCE [LARGE SCALE GENOMIC DNA]</scope>
    <source>
        <strain evidence="2">AG-1 IA</strain>
    </source>
</reference>
<evidence type="ECO:0000313" key="2">
    <source>
        <dbReference type="Proteomes" id="UP000011668"/>
    </source>
</evidence>
<accession>L8WLI8</accession>
<sequence>MKKNGVFAGWGFMYIKYHCSCTSDRDKGILNTPDWSSLYTFSTYFRANLTRGQASARPQEIRT</sequence>
<dbReference type="EMBL" id="AFRT01002050">
    <property type="protein sequence ID" value="ELU38780.1"/>
    <property type="molecule type" value="Genomic_DNA"/>
</dbReference>
<gene>
    <name evidence="1" type="ORF">AG1IA_07189</name>
</gene>
<dbReference type="HOGENOM" id="CLU_2887399_0_0_1"/>
<keyword evidence="2" id="KW-1185">Reference proteome</keyword>
<dbReference type="Proteomes" id="UP000011668">
    <property type="component" value="Unassembled WGS sequence"/>
</dbReference>
<evidence type="ECO:0000313" key="1">
    <source>
        <dbReference type="EMBL" id="ELU38780.1"/>
    </source>
</evidence>
<name>L8WLI8_THACA</name>
<organism evidence="1 2">
    <name type="scientific">Thanatephorus cucumeris (strain AG1-IA)</name>
    <name type="common">Rice sheath blight fungus</name>
    <name type="synonym">Rhizoctonia solani</name>
    <dbReference type="NCBI Taxonomy" id="983506"/>
    <lineage>
        <taxon>Eukaryota</taxon>
        <taxon>Fungi</taxon>
        <taxon>Dikarya</taxon>
        <taxon>Basidiomycota</taxon>
        <taxon>Agaricomycotina</taxon>
        <taxon>Agaricomycetes</taxon>
        <taxon>Cantharellales</taxon>
        <taxon>Ceratobasidiaceae</taxon>
        <taxon>Rhizoctonia</taxon>
        <taxon>Rhizoctonia solani AG-1</taxon>
    </lineage>
</organism>
<proteinExistence type="predicted"/>
<dbReference type="AlphaFoldDB" id="L8WLI8"/>
<comment type="caution">
    <text evidence="1">The sequence shown here is derived from an EMBL/GenBank/DDBJ whole genome shotgun (WGS) entry which is preliminary data.</text>
</comment>
<protein>
    <submittedName>
        <fullName evidence="1">Uncharacterized protein</fullName>
    </submittedName>
</protein>